<reference evidence="5 6" key="1">
    <citation type="submission" date="2019-03" db="EMBL/GenBank/DDBJ databases">
        <title>Whole genome sequence of a novel Rubrobacter taiwanensis strain, isolated from Yellowstone National Park.</title>
        <authorList>
            <person name="Freed S."/>
            <person name="Ramaley R.F."/>
            <person name="Kyndt J.A."/>
        </authorList>
    </citation>
    <scope>NUCLEOTIDE SEQUENCE [LARGE SCALE GENOMIC DNA]</scope>
    <source>
        <strain evidence="5 6">Yellowstone</strain>
    </source>
</reference>
<dbReference type="Pfam" id="PF13185">
    <property type="entry name" value="GAF_2"/>
    <property type="match status" value="1"/>
</dbReference>
<keyword evidence="6" id="KW-1185">Reference proteome</keyword>
<keyword evidence="3" id="KW-0902">Two-component regulatory system</keyword>
<name>A0A4R1BAF8_9ACTN</name>
<evidence type="ECO:0000256" key="2">
    <source>
        <dbReference type="ARBA" id="ARBA00022777"/>
    </source>
</evidence>
<dbReference type="Gene3D" id="3.30.450.40">
    <property type="match status" value="1"/>
</dbReference>
<evidence type="ECO:0000313" key="5">
    <source>
        <dbReference type="EMBL" id="TCJ13898.1"/>
    </source>
</evidence>
<sequence length="395" mass="42849">MYTERDGGAFREGAAESELRRRNRELSILNAIAREVNRSGDLDALLRSALARTVDLMNLKAGWVWLLNESTGEPYLAAAQNLPPGLAGNPRRMEGGCYCLDTYRAGDMRGAANVNVVGCSRLAGLVDGTGGLRYHSSIPLYAGRKKLGVLNVASPEWRRLSPEELQLLYTVGDFLGVAVERARLSARNVRLGAVEERNRLAREIHDTLAQGLTAAALQLETADALMEMEPGRARTAVRRALELTRAGLEEARRSVMDLRAAPLEDSTLPEALRRLAEEAGERGGLRVELRATGEHRPLPVRVETGIYRICQEALANVVRHAGARKVSIELTAEPGSVRLVVEDDGAGFDPGRIPEGRFGLVGLNERVRLLGGELNLESTPGTGTRVEVALPLEGS</sequence>
<dbReference type="EMBL" id="SKBU01000037">
    <property type="protein sequence ID" value="TCJ13898.1"/>
    <property type="molecule type" value="Genomic_DNA"/>
</dbReference>
<gene>
    <name evidence="5" type="ORF">E0L93_14425</name>
</gene>
<dbReference type="Proteomes" id="UP000295244">
    <property type="component" value="Unassembled WGS sequence"/>
</dbReference>
<dbReference type="InterPro" id="IPR050482">
    <property type="entry name" value="Sensor_HK_TwoCompSys"/>
</dbReference>
<dbReference type="SMART" id="SM00065">
    <property type="entry name" value="GAF"/>
    <property type="match status" value="1"/>
</dbReference>
<dbReference type="InterPro" id="IPR011712">
    <property type="entry name" value="Sig_transdc_His_kin_sub3_dim/P"/>
</dbReference>
<proteinExistence type="predicted"/>
<keyword evidence="1" id="KW-0808">Transferase</keyword>
<dbReference type="PANTHER" id="PTHR24421:SF62">
    <property type="entry name" value="SENSORY TRANSDUCTION HISTIDINE KINASE"/>
    <property type="match status" value="1"/>
</dbReference>
<dbReference type="SUPFAM" id="SSF55781">
    <property type="entry name" value="GAF domain-like"/>
    <property type="match status" value="1"/>
</dbReference>
<dbReference type="InterPro" id="IPR003018">
    <property type="entry name" value="GAF"/>
</dbReference>
<accession>A0A4R1BAF8</accession>
<dbReference type="SMART" id="SM00387">
    <property type="entry name" value="HATPase_c"/>
    <property type="match status" value="1"/>
</dbReference>
<evidence type="ECO:0000259" key="4">
    <source>
        <dbReference type="PROSITE" id="PS50109"/>
    </source>
</evidence>
<protein>
    <submittedName>
        <fullName evidence="5">GAF domain-containing protein</fullName>
    </submittedName>
</protein>
<evidence type="ECO:0000313" key="6">
    <source>
        <dbReference type="Proteomes" id="UP000295244"/>
    </source>
</evidence>
<dbReference type="OrthoDB" id="144293at2"/>
<comment type="caution">
    <text evidence="5">The sequence shown here is derived from an EMBL/GenBank/DDBJ whole genome shotgun (WGS) entry which is preliminary data.</text>
</comment>
<dbReference type="Pfam" id="PF02518">
    <property type="entry name" value="HATPase_c"/>
    <property type="match status" value="1"/>
</dbReference>
<dbReference type="InterPro" id="IPR036890">
    <property type="entry name" value="HATPase_C_sf"/>
</dbReference>
<dbReference type="InterPro" id="IPR003594">
    <property type="entry name" value="HATPase_dom"/>
</dbReference>
<dbReference type="Pfam" id="PF07730">
    <property type="entry name" value="HisKA_3"/>
    <property type="match status" value="1"/>
</dbReference>
<dbReference type="AlphaFoldDB" id="A0A4R1BAF8"/>
<organism evidence="5 6">
    <name type="scientific">Rubrobacter taiwanensis</name>
    <dbReference type="NCBI Taxonomy" id="185139"/>
    <lineage>
        <taxon>Bacteria</taxon>
        <taxon>Bacillati</taxon>
        <taxon>Actinomycetota</taxon>
        <taxon>Rubrobacteria</taxon>
        <taxon>Rubrobacterales</taxon>
        <taxon>Rubrobacteraceae</taxon>
        <taxon>Rubrobacter</taxon>
    </lineage>
</organism>
<dbReference type="GO" id="GO:0000155">
    <property type="term" value="F:phosphorelay sensor kinase activity"/>
    <property type="evidence" value="ECO:0007669"/>
    <property type="project" value="InterPro"/>
</dbReference>
<keyword evidence="2" id="KW-0418">Kinase</keyword>
<dbReference type="SUPFAM" id="SSF55874">
    <property type="entry name" value="ATPase domain of HSP90 chaperone/DNA topoisomerase II/histidine kinase"/>
    <property type="match status" value="1"/>
</dbReference>
<dbReference type="GO" id="GO:0016020">
    <property type="term" value="C:membrane"/>
    <property type="evidence" value="ECO:0007669"/>
    <property type="project" value="InterPro"/>
</dbReference>
<dbReference type="CDD" id="cd16917">
    <property type="entry name" value="HATPase_UhpB-NarQ-NarX-like"/>
    <property type="match status" value="1"/>
</dbReference>
<feature type="domain" description="Histidine kinase" evidence="4">
    <location>
        <begin position="199"/>
        <end position="394"/>
    </location>
</feature>
<dbReference type="Gene3D" id="1.20.5.1930">
    <property type="match status" value="1"/>
</dbReference>
<evidence type="ECO:0000256" key="1">
    <source>
        <dbReference type="ARBA" id="ARBA00022679"/>
    </source>
</evidence>
<dbReference type="RefSeq" id="WP_132692780.1">
    <property type="nucleotide sequence ID" value="NZ_SKBU01000037.1"/>
</dbReference>
<dbReference type="Gene3D" id="3.30.565.10">
    <property type="entry name" value="Histidine kinase-like ATPase, C-terminal domain"/>
    <property type="match status" value="1"/>
</dbReference>
<dbReference type="InterPro" id="IPR005467">
    <property type="entry name" value="His_kinase_dom"/>
</dbReference>
<dbReference type="PANTHER" id="PTHR24421">
    <property type="entry name" value="NITRATE/NITRITE SENSOR PROTEIN NARX-RELATED"/>
    <property type="match status" value="1"/>
</dbReference>
<dbReference type="GO" id="GO:0046983">
    <property type="term" value="F:protein dimerization activity"/>
    <property type="evidence" value="ECO:0007669"/>
    <property type="project" value="InterPro"/>
</dbReference>
<dbReference type="PROSITE" id="PS50109">
    <property type="entry name" value="HIS_KIN"/>
    <property type="match status" value="1"/>
</dbReference>
<evidence type="ECO:0000256" key="3">
    <source>
        <dbReference type="ARBA" id="ARBA00023012"/>
    </source>
</evidence>
<dbReference type="InterPro" id="IPR029016">
    <property type="entry name" value="GAF-like_dom_sf"/>
</dbReference>